<sequence length="94" mass="10549">MGTERVFVELGQILEVDWNFKESVNRTAAQLQRGNSGGRDGYNVLRRAIATDELADQRGFAAAGFSGQKDIPPGFQQLHRFLLFVRKLHSISSR</sequence>
<evidence type="ECO:0000313" key="1">
    <source>
        <dbReference type="EMBL" id="MPN41968.1"/>
    </source>
</evidence>
<proteinExistence type="predicted"/>
<comment type="caution">
    <text evidence="1">The sequence shown here is derived from an EMBL/GenBank/DDBJ whole genome shotgun (WGS) entry which is preliminary data.</text>
</comment>
<protein>
    <submittedName>
        <fullName evidence="1">Uncharacterized protein</fullName>
    </submittedName>
</protein>
<dbReference type="EMBL" id="VSSQ01099352">
    <property type="protein sequence ID" value="MPN41968.1"/>
    <property type="molecule type" value="Genomic_DNA"/>
</dbReference>
<gene>
    <name evidence="1" type="ORF">SDC9_189523</name>
</gene>
<reference evidence="1" key="1">
    <citation type="submission" date="2019-08" db="EMBL/GenBank/DDBJ databases">
        <authorList>
            <person name="Kucharzyk K."/>
            <person name="Murdoch R.W."/>
            <person name="Higgins S."/>
            <person name="Loffler F."/>
        </authorList>
    </citation>
    <scope>NUCLEOTIDE SEQUENCE</scope>
</reference>
<organism evidence="1">
    <name type="scientific">bioreactor metagenome</name>
    <dbReference type="NCBI Taxonomy" id="1076179"/>
    <lineage>
        <taxon>unclassified sequences</taxon>
        <taxon>metagenomes</taxon>
        <taxon>ecological metagenomes</taxon>
    </lineage>
</organism>
<dbReference type="AlphaFoldDB" id="A0A645HSE5"/>
<name>A0A645HSE5_9ZZZZ</name>
<accession>A0A645HSE5</accession>